<feature type="chain" id="PRO_5021859570" evidence="1">
    <location>
        <begin position="23"/>
        <end position="324"/>
    </location>
</feature>
<name>A0A517R3G6_9PLAN</name>
<evidence type="ECO:0000313" key="2">
    <source>
        <dbReference type="EMBL" id="QDT38396.1"/>
    </source>
</evidence>
<gene>
    <name evidence="2" type="ORF">Pan189_27890</name>
</gene>
<dbReference type="Proteomes" id="UP000317318">
    <property type="component" value="Chromosome"/>
</dbReference>
<dbReference type="AlphaFoldDB" id="A0A517R3G6"/>
<accession>A0A517R3G6</accession>
<keyword evidence="1" id="KW-0732">Signal</keyword>
<protein>
    <submittedName>
        <fullName evidence="2">Uncharacterized protein</fullName>
    </submittedName>
</protein>
<reference evidence="2 3" key="1">
    <citation type="submission" date="2019-02" db="EMBL/GenBank/DDBJ databases">
        <title>Deep-cultivation of Planctomycetes and their phenomic and genomic characterization uncovers novel biology.</title>
        <authorList>
            <person name="Wiegand S."/>
            <person name="Jogler M."/>
            <person name="Boedeker C."/>
            <person name="Pinto D."/>
            <person name="Vollmers J."/>
            <person name="Rivas-Marin E."/>
            <person name="Kohn T."/>
            <person name="Peeters S.H."/>
            <person name="Heuer A."/>
            <person name="Rast P."/>
            <person name="Oberbeckmann S."/>
            <person name="Bunk B."/>
            <person name="Jeske O."/>
            <person name="Meyerdierks A."/>
            <person name="Storesund J.E."/>
            <person name="Kallscheuer N."/>
            <person name="Luecker S."/>
            <person name="Lage O.M."/>
            <person name="Pohl T."/>
            <person name="Merkel B.J."/>
            <person name="Hornburger P."/>
            <person name="Mueller R.-W."/>
            <person name="Bruemmer F."/>
            <person name="Labrenz M."/>
            <person name="Spormann A.M."/>
            <person name="Op den Camp H."/>
            <person name="Overmann J."/>
            <person name="Amann R."/>
            <person name="Jetten M.S.M."/>
            <person name="Mascher T."/>
            <person name="Medema M.H."/>
            <person name="Devos D.P."/>
            <person name="Kaster A.-K."/>
            <person name="Ovreas L."/>
            <person name="Rohde M."/>
            <person name="Galperin M.Y."/>
            <person name="Jogler C."/>
        </authorList>
    </citation>
    <scope>NUCLEOTIDE SEQUENCE [LARGE SCALE GENOMIC DNA]</scope>
    <source>
        <strain evidence="2 3">Pan189</strain>
    </source>
</reference>
<dbReference type="KEGG" id="svp:Pan189_27890"/>
<organism evidence="2 3">
    <name type="scientific">Stratiformator vulcanicus</name>
    <dbReference type="NCBI Taxonomy" id="2527980"/>
    <lineage>
        <taxon>Bacteria</taxon>
        <taxon>Pseudomonadati</taxon>
        <taxon>Planctomycetota</taxon>
        <taxon>Planctomycetia</taxon>
        <taxon>Planctomycetales</taxon>
        <taxon>Planctomycetaceae</taxon>
        <taxon>Stratiformator</taxon>
    </lineage>
</organism>
<keyword evidence="3" id="KW-1185">Reference proteome</keyword>
<sequence length="324" mass="36379" precursor="true">MRTISTLLAVLLLVSSSDVLFAQSRRSNSSNSRPTYRMDKEAKDRLFDVVKQSRGKRASLRLKHGLAWLVTLHGVVDGKIDATNHSFGDRNQYQAEPIDSIVVGNRVVFEDSVDRHRRLRSALGIYRDVPIMPPEFMTTERLRALEGERITVLSKGDKSFKVKAINIAYQHWAQWRSEGGKPASKYCIFTSNDEILPSIDVGRVRAIYHKGAIYDIEWLYAAEVMQGQHKSIVDAILRAAVEQSFEYLAEKAVRKAFPGMSDAEAKIAVKIGREMLEEKENGRTGDAIIVDTAAEEMLAENPGMENATGVATFMLRVVKAYEDQ</sequence>
<proteinExistence type="predicted"/>
<dbReference type="RefSeq" id="WP_145364508.1">
    <property type="nucleotide sequence ID" value="NZ_CP036268.1"/>
</dbReference>
<evidence type="ECO:0000256" key="1">
    <source>
        <dbReference type="SAM" id="SignalP"/>
    </source>
</evidence>
<dbReference type="EMBL" id="CP036268">
    <property type="protein sequence ID" value="QDT38396.1"/>
    <property type="molecule type" value="Genomic_DNA"/>
</dbReference>
<feature type="signal peptide" evidence="1">
    <location>
        <begin position="1"/>
        <end position="22"/>
    </location>
</feature>
<evidence type="ECO:0000313" key="3">
    <source>
        <dbReference type="Proteomes" id="UP000317318"/>
    </source>
</evidence>